<accession>A0A7J7CF90</accession>
<sequence>MAEKKVKEIKADDEVITAVYKVNLHCQQCASEIKKPLMRIQGVYSVDADTEKGEIKVKGEIDAIKIHKLIEKWSQKNVELVSPKIKAKNTTITSGAGEKKEAIIRTMSVKVHMHCDKCENDLTKKLLKQKGIHSVKTDMKAQTLTVKGTIESDKLVAFMRKKVHKHVELVTEKKEEKKDKSSTEKPRIEAKSGEKNEITEYFKEEKKVEAAVITKEGATPYFIHYVYAPQLFSDENPNACIII</sequence>
<dbReference type="Pfam" id="PF00403">
    <property type="entry name" value="HMA"/>
    <property type="match status" value="2"/>
</dbReference>
<feature type="region of interest" description="Disordered" evidence="5">
    <location>
        <begin position="172"/>
        <end position="193"/>
    </location>
</feature>
<dbReference type="Proteomes" id="UP000593562">
    <property type="component" value="Unassembled WGS sequence"/>
</dbReference>
<evidence type="ECO:0000259" key="6">
    <source>
        <dbReference type="PROSITE" id="PS50846"/>
    </source>
</evidence>
<organism evidence="7 8">
    <name type="scientific">Tripterygium wilfordii</name>
    <name type="common">Thunder God vine</name>
    <dbReference type="NCBI Taxonomy" id="458696"/>
    <lineage>
        <taxon>Eukaryota</taxon>
        <taxon>Viridiplantae</taxon>
        <taxon>Streptophyta</taxon>
        <taxon>Embryophyta</taxon>
        <taxon>Tracheophyta</taxon>
        <taxon>Spermatophyta</taxon>
        <taxon>Magnoliopsida</taxon>
        <taxon>eudicotyledons</taxon>
        <taxon>Gunneridae</taxon>
        <taxon>Pentapetalae</taxon>
        <taxon>rosids</taxon>
        <taxon>fabids</taxon>
        <taxon>Celastrales</taxon>
        <taxon>Celastraceae</taxon>
        <taxon>Tripterygium</taxon>
    </lineage>
</organism>
<evidence type="ECO:0000256" key="1">
    <source>
        <dbReference type="ARBA" id="ARBA00022481"/>
    </source>
</evidence>
<evidence type="ECO:0000256" key="4">
    <source>
        <dbReference type="ARBA" id="ARBA00024045"/>
    </source>
</evidence>
<protein>
    <submittedName>
        <fullName evidence="7">Putative Metal ion binding protein</fullName>
    </submittedName>
</protein>
<feature type="domain" description="HMA" evidence="6">
    <location>
        <begin position="15"/>
        <end position="81"/>
    </location>
</feature>
<dbReference type="InParanoid" id="A0A7J7CF90"/>
<dbReference type="InterPro" id="IPR044577">
    <property type="entry name" value="HIPP4/7/8/17/18/19"/>
</dbReference>
<comment type="similarity">
    <text evidence="4">Belongs to the HIPP family.</text>
</comment>
<proteinExistence type="inferred from homology"/>
<keyword evidence="2" id="KW-0479">Metal-binding</keyword>
<dbReference type="EMBL" id="JAAARO010000017">
    <property type="protein sequence ID" value="KAF5732808.1"/>
    <property type="molecule type" value="Genomic_DNA"/>
</dbReference>
<feature type="domain" description="HMA" evidence="6">
    <location>
        <begin position="104"/>
        <end position="171"/>
    </location>
</feature>
<dbReference type="CDD" id="cd00371">
    <property type="entry name" value="HMA"/>
    <property type="match status" value="2"/>
</dbReference>
<dbReference type="PROSITE" id="PS50846">
    <property type="entry name" value="HMA_2"/>
    <property type="match status" value="2"/>
</dbReference>
<keyword evidence="3" id="KW-0636">Prenylation</keyword>
<dbReference type="PANTHER" id="PTHR46195:SF12">
    <property type="entry name" value="HEAVY METAL-ASSOCIATED ISOPRENYLATED PLANT PROTEIN 4"/>
    <property type="match status" value="1"/>
</dbReference>
<keyword evidence="3" id="KW-0449">Lipoprotein</keyword>
<reference evidence="7 8" key="1">
    <citation type="journal article" date="2020" name="Nat. Commun.">
        <title>Genome of Tripterygium wilfordii and identification of cytochrome P450 involved in triptolide biosynthesis.</title>
        <authorList>
            <person name="Tu L."/>
            <person name="Su P."/>
            <person name="Zhang Z."/>
            <person name="Gao L."/>
            <person name="Wang J."/>
            <person name="Hu T."/>
            <person name="Zhou J."/>
            <person name="Zhang Y."/>
            <person name="Zhao Y."/>
            <person name="Liu Y."/>
            <person name="Song Y."/>
            <person name="Tong Y."/>
            <person name="Lu Y."/>
            <person name="Yang J."/>
            <person name="Xu C."/>
            <person name="Jia M."/>
            <person name="Peters R.J."/>
            <person name="Huang L."/>
            <person name="Gao W."/>
        </authorList>
    </citation>
    <scope>NUCLEOTIDE SEQUENCE [LARGE SCALE GENOMIC DNA]</scope>
    <source>
        <strain evidence="8">cv. XIE 37</strain>
        <tissue evidence="7">Leaf</tissue>
    </source>
</reference>
<dbReference type="InterPro" id="IPR036163">
    <property type="entry name" value="HMA_dom_sf"/>
</dbReference>
<name>A0A7J7CF90_TRIWF</name>
<gene>
    <name evidence="7" type="ORF">HS088_TW17G00341</name>
</gene>
<evidence type="ECO:0000313" key="8">
    <source>
        <dbReference type="Proteomes" id="UP000593562"/>
    </source>
</evidence>
<dbReference type="AlphaFoldDB" id="A0A7J7CF90"/>
<keyword evidence="1" id="KW-0488">Methylation</keyword>
<evidence type="ECO:0000256" key="2">
    <source>
        <dbReference type="ARBA" id="ARBA00022723"/>
    </source>
</evidence>
<comment type="caution">
    <text evidence="7">The sequence shown here is derived from an EMBL/GenBank/DDBJ whole genome shotgun (WGS) entry which is preliminary data.</text>
</comment>
<keyword evidence="8" id="KW-1185">Reference proteome</keyword>
<dbReference type="GO" id="GO:0046872">
    <property type="term" value="F:metal ion binding"/>
    <property type="evidence" value="ECO:0007669"/>
    <property type="project" value="UniProtKB-KW"/>
</dbReference>
<evidence type="ECO:0000313" key="7">
    <source>
        <dbReference type="EMBL" id="KAF5732808.1"/>
    </source>
</evidence>
<dbReference type="SUPFAM" id="SSF55008">
    <property type="entry name" value="HMA, heavy metal-associated domain"/>
    <property type="match status" value="2"/>
</dbReference>
<dbReference type="InterPro" id="IPR006121">
    <property type="entry name" value="HMA_dom"/>
</dbReference>
<dbReference type="Gene3D" id="3.30.70.100">
    <property type="match status" value="2"/>
</dbReference>
<evidence type="ECO:0000256" key="5">
    <source>
        <dbReference type="SAM" id="MobiDB-lite"/>
    </source>
</evidence>
<dbReference type="OrthoDB" id="688249at2759"/>
<dbReference type="FunCoup" id="A0A7J7CF90">
    <property type="interactions" value="33"/>
</dbReference>
<dbReference type="PANTHER" id="PTHR46195">
    <property type="entry name" value="HEAVY METAL-ASSOCIATED ISOPRENYLATED PLANT PROTEIN 7"/>
    <property type="match status" value="1"/>
</dbReference>
<evidence type="ECO:0000256" key="3">
    <source>
        <dbReference type="ARBA" id="ARBA00023289"/>
    </source>
</evidence>